<evidence type="ECO:0000313" key="3">
    <source>
        <dbReference type="EMBL" id="KAF2823424.1"/>
    </source>
</evidence>
<dbReference type="EMBL" id="MU006232">
    <property type="protein sequence ID" value="KAF2823424.1"/>
    <property type="molecule type" value="Genomic_DNA"/>
</dbReference>
<name>A0A6A6ZSI4_9PLEO</name>
<proteinExistence type="predicted"/>
<dbReference type="GO" id="GO:0003677">
    <property type="term" value="F:DNA binding"/>
    <property type="evidence" value="ECO:0007669"/>
    <property type="project" value="InterPro"/>
</dbReference>
<dbReference type="OrthoDB" id="424974at2759"/>
<evidence type="ECO:0000313" key="4">
    <source>
        <dbReference type="Proteomes" id="UP000799424"/>
    </source>
</evidence>
<dbReference type="CDD" id="cd12148">
    <property type="entry name" value="fungal_TF_MHR"/>
    <property type="match status" value="1"/>
</dbReference>
<keyword evidence="4" id="KW-1185">Reference proteome</keyword>
<feature type="domain" description="Xylanolytic transcriptional activator regulatory" evidence="2">
    <location>
        <begin position="103"/>
        <end position="175"/>
    </location>
</feature>
<dbReference type="InterPro" id="IPR007219">
    <property type="entry name" value="XnlR_reg_dom"/>
</dbReference>
<evidence type="ECO:0000259" key="2">
    <source>
        <dbReference type="SMART" id="SM00906"/>
    </source>
</evidence>
<dbReference type="InterPro" id="IPR053230">
    <property type="entry name" value="Trans_reg_galc"/>
</dbReference>
<dbReference type="Pfam" id="PF04082">
    <property type="entry name" value="Fungal_trans"/>
    <property type="match status" value="1"/>
</dbReference>
<dbReference type="PANTHER" id="PTHR47654">
    <property type="entry name" value="ZN(II)2CYS6 TRANSCRIPTION FACTOR (EUROFUNG)-RELATED"/>
    <property type="match status" value="1"/>
</dbReference>
<protein>
    <recommendedName>
        <fullName evidence="2">Xylanolytic transcriptional activator regulatory domain-containing protein</fullName>
    </recommendedName>
</protein>
<dbReference type="GO" id="GO:0006351">
    <property type="term" value="P:DNA-templated transcription"/>
    <property type="evidence" value="ECO:0007669"/>
    <property type="project" value="InterPro"/>
</dbReference>
<dbReference type="SMART" id="SM00906">
    <property type="entry name" value="Fungal_trans"/>
    <property type="match status" value="1"/>
</dbReference>
<keyword evidence="1" id="KW-0539">Nucleus</keyword>
<sequence length="474" mass="53556">MRGFSANHSSPVDYAALQGGEPYIPSHTWHTQLQIVLAIGAHYSLLTSGSKQEDGCAHSIYHSRAWALSLKSCWWALKPDLPQMQVAGLLSFYYLSIGSINRSWTFIGIALRIGYALGLHTHNDVASSAVTKEVLSRIWWGHFSLDTMLAAMTGRPSVQLYTTYPVPLPLPVSSTEIEETIIESRFGNRKTNPEGLYARTPPSSFTETVRSSAQTMSNYSAYELEPTNSGSYLKHVVQLGKITNDTLKLYTEKTDESWQGIQETIVRLVEELDLWATSLPEGLDFDKREADTGQKYEREKHALEILFHGTKILITRPCLCRLDRHTMTQSARLSEFNESMALTCLESAKMVARLLPNRPEVDVVLLYETTSWWNIVHVIMQSLVVLLLEMSCEANYSPHDGHEMLPSMKKLVRWLRALRANNAMAQRAYPHIMDFLRASVCKIKTVSGHNGREHHGACLLDGLKVHWMAAYFRN</sequence>
<organism evidence="3 4">
    <name type="scientific">Ophiobolus disseminans</name>
    <dbReference type="NCBI Taxonomy" id="1469910"/>
    <lineage>
        <taxon>Eukaryota</taxon>
        <taxon>Fungi</taxon>
        <taxon>Dikarya</taxon>
        <taxon>Ascomycota</taxon>
        <taxon>Pezizomycotina</taxon>
        <taxon>Dothideomycetes</taxon>
        <taxon>Pleosporomycetidae</taxon>
        <taxon>Pleosporales</taxon>
        <taxon>Pleosporineae</taxon>
        <taxon>Phaeosphaeriaceae</taxon>
        <taxon>Ophiobolus</taxon>
    </lineage>
</organism>
<evidence type="ECO:0000256" key="1">
    <source>
        <dbReference type="ARBA" id="ARBA00023242"/>
    </source>
</evidence>
<gene>
    <name evidence="3" type="ORF">CC86DRAFT_67343</name>
</gene>
<accession>A0A6A6ZSI4</accession>
<dbReference type="Proteomes" id="UP000799424">
    <property type="component" value="Unassembled WGS sequence"/>
</dbReference>
<dbReference type="PANTHER" id="PTHR47654:SF5">
    <property type="entry name" value="TRANSCRIPTION FACTOR DOMAIN-CONTAINING PROTEIN"/>
    <property type="match status" value="1"/>
</dbReference>
<reference evidence="3" key="1">
    <citation type="journal article" date="2020" name="Stud. Mycol.">
        <title>101 Dothideomycetes genomes: a test case for predicting lifestyles and emergence of pathogens.</title>
        <authorList>
            <person name="Haridas S."/>
            <person name="Albert R."/>
            <person name="Binder M."/>
            <person name="Bloem J."/>
            <person name="Labutti K."/>
            <person name="Salamov A."/>
            <person name="Andreopoulos B."/>
            <person name="Baker S."/>
            <person name="Barry K."/>
            <person name="Bills G."/>
            <person name="Bluhm B."/>
            <person name="Cannon C."/>
            <person name="Castanera R."/>
            <person name="Culley D."/>
            <person name="Daum C."/>
            <person name="Ezra D."/>
            <person name="Gonzalez J."/>
            <person name="Henrissat B."/>
            <person name="Kuo A."/>
            <person name="Liang C."/>
            <person name="Lipzen A."/>
            <person name="Lutzoni F."/>
            <person name="Magnuson J."/>
            <person name="Mondo S."/>
            <person name="Nolan M."/>
            <person name="Ohm R."/>
            <person name="Pangilinan J."/>
            <person name="Park H.-J."/>
            <person name="Ramirez L."/>
            <person name="Alfaro M."/>
            <person name="Sun H."/>
            <person name="Tritt A."/>
            <person name="Yoshinaga Y."/>
            <person name="Zwiers L.-H."/>
            <person name="Turgeon B."/>
            <person name="Goodwin S."/>
            <person name="Spatafora J."/>
            <person name="Crous P."/>
            <person name="Grigoriev I."/>
        </authorList>
    </citation>
    <scope>NUCLEOTIDE SEQUENCE</scope>
    <source>
        <strain evidence="3">CBS 113818</strain>
    </source>
</reference>
<dbReference type="AlphaFoldDB" id="A0A6A6ZSI4"/>
<dbReference type="GO" id="GO:0008270">
    <property type="term" value="F:zinc ion binding"/>
    <property type="evidence" value="ECO:0007669"/>
    <property type="project" value="InterPro"/>
</dbReference>